<feature type="region of interest" description="Disordered" evidence="1">
    <location>
        <begin position="102"/>
        <end position="223"/>
    </location>
</feature>
<dbReference type="AlphaFoldDB" id="A0A165N6K3"/>
<sequence>MHRSVAKRSLEDNRDELDAKLELLQQLCLQDATDLQAPDNPHHQNRLSYVDERWIQAEYGWSVESAATSTVSFFDEEEEDMDACMPHLYDPTLFSDRRVASTLPTKPTPKAHKHAYSEKDKPLPPLPRPSLIRRGVPDAPPPSPSMPQAPLLWQSYSSSPPRSPLRTSFSASSLCSQASSTTPRHTPPVSPRLPSSPPRSPKASTFPRGPHTSVGDGSQAVLPSLGRRPSVVHRHATFPSISSTLGLLEERASPGEKRMGVLVTDIPETGANTTTNCSRSTNGSLGRSSGETTKSALAGGSPTPKRPQRPILPALATSTSYPQLRPALVPSSATSSMSDSSFASHTTVVASAAPTTPATSFVSDHVSSLESPWSCGESPAEEPQPTSRWSLDSVASRRPRAASFRPIRDAPSGSGTPQTPTTGKKRDRLISFIKRGRSSSFGKGTPPIPNSANAGQDNILPLPRSSVSREPPFVIASPRPSLSAPVAPSSPMPTTSTFAPTSSTSTTSSAASSASSLQTPISLDMHNRHAAAAQYADPFSPESPSFVPEAYAAPVARPSLKPSAGGALLPAFEYQHRCEQHVRPPTPPTSPPPQPTLPLPSPGTPTASFLVSPQHRSQSFFSSLPFKKGTKRRDKKLVITGVPLEDADDGRETDWKATDKRRRYENVVKWCERFGDVRKIERKLDGTLHVYWRDWESADMVCRVHAQVYIKDVGRVSLAWQYIS</sequence>
<feature type="compositionally biased region" description="Low complexity" evidence="1">
    <location>
        <begin position="476"/>
        <end position="516"/>
    </location>
</feature>
<feature type="compositionally biased region" description="Pro residues" evidence="1">
    <location>
        <begin position="138"/>
        <end position="147"/>
    </location>
</feature>
<dbReference type="Proteomes" id="UP000076727">
    <property type="component" value="Unassembled WGS sequence"/>
</dbReference>
<evidence type="ECO:0000313" key="3">
    <source>
        <dbReference type="Proteomes" id="UP000076727"/>
    </source>
</evidence>
<protein>
    <submittedName>
        <fullName evidence="2">Uncharacterized protein</fullName>
    </submittedName>
</protein>
<feature type="region of interest" description="Disordered" evidence="1">
    <location>
        <begin position="270"/>
        <end position="319"/>
    </location>
</feature>
<gene>
    <name evidence="2" type="ORF">DAEQUDRAFT_449613</name>
</gene>
<accession>A0A165N6K3</accession>
<proteinExistence type="predicted"/>
<reference evidence="2 3" key="1">
    <citation type="journal article" date="2016" name="Mol. Biol. Evol.">
        <title>Comparative Genomics of Early-Diverging Mushroom-Forming Fungi Provides Insights into the Origins of Lignocellulose Decay Capabilities.</title>
        <authorList>
            <person name="Nagy L.G."/>
            <person name="Riley R."/>
            <person name="Tritt A."/>
            <person name="Adam C."/>
            <person name="Daum C."/>
            <person name="Floudas D."/>
            <person name="Sun H."/>
            <person name="Yadav J.S."/>
            <person name="Pangilinan J."/>
            <person name="Larsson K.H."/>
            <person name="Matsuura K."/>
            <person name="Barry K."/>
            <person name="Labutti K."/>
            <person name="Kuo R."/>
            <person name="Ohm R.A."/>
            <person name="Bhattacharya S.S."/>
            <person name="Shirouzu T."/>
            <person name="Yoshinaga Y."/>
            <person name="Martin F.M."/>
            <person name="Grigoriev I.V."/>
            <person name="Hibbett D.S."/>
        </authorList>
    </citation>
    <scope>NUCLEOTIDE SEQUENCE [LARGE SCALE GENOMIC DNA]</scope>
    <source>
        <strain evidence="2 3">L-15889</strain>
    </source>
</reference>
<dbReference type="STRING" id="1314783.A0A165N6K3"/>
<feature type="compositionally biased region" description="Pro residues" evidence="1">
    <location>
        <begin position="584"/>
        <end position="603"/>
    </location>
</feature>
<dbReference type="OrthoDB" id="3071736at2759"/>
<keyword evidence="3" id="KW-1185">Reference proteome</keyword>
<feature type="compositionally biased region" description="Pro residues" evidence="1">
    <location>
        <begin position="185"/>
        <end position="200"/>
    </location>
</feature>
<evidence type="ECO:0000313" key="2">
    <source>
        <dbReference type="EMBL" id="KZT66581.1"/>
    </source>
</evidence>
<name>A0A165N6K3_9APHY</name>
<feature type="compositionally biased region" description="Low complexity" evidence="1">
    <location>
        <begin position="393"/>
        <end position="422"/>
    </location>
</feature>
<dbReference type="EMBL" id="KV429087">
    <property type="protein sequence ID" value="KZT66581.1"/>
    <property type="molecule type" value="Genomic_DNA"/>
</dbReference>
<evidence type="ECO:0000256" key="1">
    <source>
        <dbReference type="SAM" id="MobiDB-lite"/>
    </source>
</evidence>
<feature type="region of interest" description="Disordered" evidence="1">
    <location>
        <begin position="579"/>
        <end position="607"/>
    </location>
</feature>
<feature type="compositionally biased region" description="Polar residues" evidence="1">
    <location>
        <begin position="270"/>
        <end position="295"/>
    </location>
</feature>
<feature type="compositionally biased region" description="Low complexity" evidence="1">
    <location>
        <begin position="148"/>
        <end position="182"/>
    </location>
</feature>
<organism evidence="2 3">
    <name type="scientific">Daedalea quercina L-15889</name>
    <dbReference type="NCBI Taxonomy" id="1314783"/>
    <lineage>
        <taxon>Eukaryota</taxon>
        <taxon>Fungi</taxon>
        <taxon>Dikarya</taxon>
        <taxon>Basidiomycota</taxon>
        <taxon>Agaricomycotina</taxon>
        <taxon>Agaricomycetes</taxon>
        <taxon>Polyporales</taxon>
        <taxon>Fomitopsis</taxon>
    </lineage>
</organism>
<feature type="region of interest" description="Disordered" evidence="1">
    <location>
        <begin position="368"/>
        <end position="517"/>
    </location>
</feature>